<dbReference type="PANTHER" id="PTHR12778:SF10">
    <property type="entry name" value="MAJOR FACILITATOR SUPERFAMILY DOMAIN-CONTAINING PROTEIN 3"/>
    <property type="match status" value="1"/>
</dbReference>
<evidence type="ECO:0000256" key="3">
    <source>
        <dbReference type="ARBA" id="ARBA00022692"/>
    </source>
</evidence>
<comment type="caution">
    <text evidence="7">The sequence shown here is derived from an EMBL/GenBank/DDBJ whole genome shotgun (WGS) entry which is preliminary data.</text>
</comment>
<feature type="transmembrane region" description="Helical" evidence="6">
    <location>
        <begin position="104"/>
        <end position="124"/>
    </location>
</feature>
<feature type="transmembrane region" description="Helical" evidence="6">
    <location>
        <begin position="40"/>
        <end position="58"/>
    </location>
</feature>
<feature type="transmembrane region" description="Helical" evidence="6">
    <location>
        <begin position="130"/>
        <end position="152"/>
    </location>
</feature>
<accession>A0A2T1LY95</accession>
<dbReference type="EMBL" id="PXOH01000009">
    <property type="protein sequence ID" value="PSF37359.1"/>
    <property type="molecule type" value="Genomic_DNA"/>
</dbReference>
<evidence type="ECO:0000256" key="2">
    <source>
        <dbReference type="ARBA" id="ARBA00022448"/>
    </source>
</evidence>
<protein>
    <recommendedName>
        <fullName evidence="9">Major facilitator superfamily (MFS) profile domain-containing protein</fullName>
    </recommendedName>
</protein>
<feature type="transmembrane region" description="Helical" evidence="6">
    <location>
        <begin position="70"/>
        <end position="95"/>
    </location>
</feature>
<proteinExistence type="predicted"/>
<dbReference type="Pfam" id="PF07690">
    <property type="entry name" value="MFS_1"/>
    <property type="match status" value="1"/>
</dbReference>
<keyword evidence="4 6" id="KW-1133">Transmembrane helix</keyword>
<dbReference type="GO" id="GO:0016020">
    <property type="term" value="C:membrane"/>
    <property type="evidence" value="ECO:0007669"/>
    <property type="project" value="UniProtKB-SubCell"/>
</dbReference>
<evidence type="ECO:0000313" key="7">
    <source>
        <dbReference type="EMBL" id="PSF37359.1"/>
    </source>
</evidence>
<evidence type="ECO:0008006" key="9">
    <source>
        <dbReference type="Google" id="ProtNLM"/>
    </source>
</evidence>
<evidence type="ECO:0000313" key="8">
    <source>
        <dbReference type="Proteomes" id="UP000239001"/>
    </source>
</evidence>
<evidence type="ECO:0000256" key="1">
    <source>
        <dbReference type="ARBA" id="ARBA00004141"/>
    </source>
</evidence>
<evidence type="ECO:0000256" key="5">
    <source>
        <dbReference type="ARBA" id="ARBA00023136"/>
    </source>
</evidence>
<reference evidence="7 8" key="1">
    <citation type="submission" date="2018-03" db="EMBL/GenBank/DDBJ databases">
        <title>The ancient ancestry and fast evolution of plastids.</title>
        <authorList>
            <person name="Moore K.R."/>
            <person name="Magnabosco C."/>
            <person name="Momper L."/>
            <person name="Gold D.A."/>
            <person name="Bosak T."/>
            <person name="Fournier G.P."/>
        </authorList>
    </citation>
    <scope>NUCLEOTIDE SEQUENCE [LARGE SCALE GENOMIC DNA]</scope>
    <source>
        <strain evidence="7 8">CCALA 016</strain>
    </source>
</reference>
<feature type="transmembrane region" description="Helical" evidence="6">
    <location>
        <begin position="164"/>
        <end position="187"/>
    </location>
</feature>
<sequence length="220" mass="24023">MNERGFREAPDEKIASYPPRTQLNWKVFLQFFTRPKIGRWILVLLVYMMGTTIANTMFRPFLVDLGLSLAQIGLINGIAAFSAGFVGSFVGGFLVKILGRKRSLITLGGGMAIANATFIIPTLGWTSIPILYLVSMGFQFAYSMACIPMYTVMMDKSRLLTAGFDYTLQISLVFVGSLTAGAISGFIANAIGYQGAFLISATLVLLSIVIIARVFDNDEL</sequence>
<dbReference type="InterPro" id="IPR036259">
    <property type="entry name" value="MFS_trans_sf"/>
</dbReference>
<gene>
    <name evidence="7" type="ORF">C7H19_10530</name>
</gene>
<keyword evidence="2" id="KW-0813">Transport</keyword>
<dbReference type="InterPro" id="IPR004752">
    <property type="entry name" value="AmpG_permease/AT-1"/>
</dbReference>
<evidence type="ECO:0000256" key="4">
    <source>
        <dbReference type="ARBA" id="ARBA00022989"/>
    </source>
</evidence>
<dbReference type="GO" id="GO:0022857">
    <property type="term" value="F:transmembrane transporter activity"/>
    <property type="evidence" value="ECO:0007669"/>
    <property type="project" value="InterPro"/>
</dbReference>
<dbReference type="PANTHER" id="PTHR12778">
    <property type="entry name" value="SOLUTE CARRIER FAMILY 33 ACETYL-COA TRANSPORTER -RELATED"/>
    <property type="match status" value="1"/>
</dbReference>
<comment type="subcellular location">
    <subcellularLocation>
        <location evidence="1">Membrane</location>
        <topology evidence="1">Multi-pass membrane protein</topology>
    </subcellularLocation>
</comment>
<name>A0A2T1LY95_9CHRO</name>
<dbReference type="OrthoDB" id="9787815at2"/>
<keyword evidence="8" id="KW-1185">Reference proteome</keyword>
<reference evidence="7 8" key="2">
    <citation type="submission" date="2018-03" db="EMBL/GenBank/DDBJ databases">
        <authorList>
            <person name="Keele B.F."/>
        </authorList>
    </citation>
    <scope>NUCLEOTIDE SEQUENCE [LARGE SCALE GENOMIC DNA]</scope>
    <source>
        <strain evidence="7 8">CCALA 016</strain>
    </source>
</reference>
<feature type="transmembrane region" description="Helical" evidence="6">
    <location>
        <begin position="193"/>
        <end position="215"/>
    </location>
</feature>
<dbReference type="InterPro" id="IPR011701">
    <property type="entry name" value="MFS"/>
</dbReference>
<keyword evidence="3 6" id="KW-0812">Transmembrane</keyword>
<evidence type="ECO:0000256" key="6">
    <source>
        <dbReference type="SAM" id="Phobius"/>
    </source>
</evidence>
<dbReference type="Proteomes" id="UP000239001">
    <property type="component" value="Unassembled WGS sequence"/>
</dbReference>
<dbReference type="AlphaFoldDB" id="A0A2T1LY95"/>
<dbReference type="SUPFAM" id="SSF103473">
    <property type="entry name" value="MFS general substrate transporter"/>
    <property type="match status" value="1"/>
</dbReference>
<keyword evidence="5 6" id="KW-0472">Membrane</keyword>
<dbReference type="Gene3D" id="1.20.1250.20">
    <property type="entry name" value="MFS general substrate transporter like domains"/>
    <property type="match status" value="1"/>
</dbReference>
<organism evidence="7 8">
    <name type="scientific">Aphanothece hegewaldii CCALA 016</name>
    <dbReference type="NCBI Taxonomy" id="2107694"/>
    <lineage>
        <taxon>Bacteria</taxon>
        <taxon>Bacillati</taxon>
        <taxon>Cyanobacteriota</taxon>
        <taxon>Cyanophyceae</taxon>
        <taxon>Oscillatoriophycideae</taxon>
        <taxon>Chroococcales</taxon>
        <taxon>Aphanothecaceae</taxon>
        <taxon>Aphanothece</taxon>
    </lineage>
</organism>